<dbReference type="InterPro" id="IPR011576">
    <property type="entry name" value="Pyridox_Oxase_N"/>
</dbReference>
<dbReference type="EMBL" id="CADIJX010000006">
    <property type="protein sequence ID" value="CAB3686655.1"/>
    <property type="molecule type" value="Genomic_DNA"/>
</dbReference>
<gene>
    <name evidence="2" type="ORF">LMG3431_04653</name>
</gene>
<dbReference type="Gene3D" id="2.30.110.10">
    <property type="entry name" value="Electron Transport, Fmn-binding Protein, Chain A"/>
    <property type="match status" value="1"/>
</dbReference>
<dbReference type="Proteomes" id="UP000494108">
    <property type="component" value="Unassembled WGS sequence"/>
</dbReference>
<dbReference type="PANTHER" id="PTHR42815:SF2">
    <property type="entry name" value="FAD-BINDING, PUTATIVE (AFU_ORTHOLOGUE AFUA_6G07600)-RELATED"/>
    <property type="match status" value="1"/>
</dbReference>
<dbReference type="PANTHER" id="PTHR42815">
    <property type="entry name" value="FAD-BINDING, PUTATIVE (AFU_ORTHOLOGUE AFUA_6G07600)-RELATED"/>
    <property type="match status" value="1"/>
</dbReference>
<dbReference type="RefSeq" id="WP_175176935.1">
    <property type="nucleotide sequence ID" value="NZ_CADIJX010000006.1"/>
</dbReference>
<name>A0A6S7AVW9_9BURK</name>
<evidence type="ECO:0000313" key="3">
    <source>
        <dbReference type="Proteomes" id="UP000494108"/>
    </source>
</evidence>
<dbReference type="SUPFAM" id="SSF50475">
    <property type="entry name" value="FMN-binding split barrel"/>
    <property type="match status" value="1"/>
</dbReference>
<proteinExistence type="predicted"/>
<feature type="domain" description="Pyridoxamine 5'-phosphate oxidase N-terminal" evidence="1">
    <location>
        <begin position="42"/>
        <end position="153"/>
    </location>
</feature>
<dbReference type="Pfam" id="PF01243">
    <property type="entry name" value="PNPOx_N"/>
    <property type="match status" value="2"/>
</dbReference>
<reference evidence="2 3" key="1">
    <citation type="submission" date="2020-04" db="EMBL/GenBank/DDBJ databases">
        <authorList>
            <person name="De Canck E."/>
        </authorList>
    </citation>
    <scope>NUCLEOTIDE SEQUENCE [LARGE SCALE GENOMIC DNA]</scope>
    <source>
        <strain evidence="2 3">LMG 3431</strain>
    </source>
</reference>
<evidence type="ECO:0000259" key="1">
    <source>
        <dbReference type="Pfam" id="PF01243"/>
    </source>
</evidence>
<keyword evidence="3" id="KW-1185">Reference proteome</keyword>
<accession>A0A6S7AVW9</accession>
<dbReference type="InterPro" id="IPR012349">
    <property type="entry name" value="Split_barrel_FMN-bd"/>
</dbReference>
<evidence type="ECO:0000313" key="2">
    <source>
        <dbReference type="EMBL" id="CAB3686655.1"/>
    </source>
</evidence>
<organism evidence="2 3">
    <name type="scientific">Achromobacter pestifer</name>
    <dbReference type="NCBI Taxonomy" id="1353889"/>
    <lineage>
        <taxon>Bacteria</taxon>
        <taxon>Pseudomonadati</taxon>
        <taxon>Pseudomonadota</taxon>
        <taxon>Betaproteobacteria</taxon>
        <taxon>Burkholderiales</taxon>
        <taxon>Alcaligenaceae</taxon>
        <taxon>Achromobacter</taxon>
    </lineage>
</organism>
<feature type="domain" description="Pyridoxamine 5'-phosphate oxidase N-terminal" evidence="1">
    <location>
        <begin position="176"/>
        <end position="281"/>
    </location>
</feature>
<dbReference type="AlphaFoldDB" id="A0A6S7AVW9"/>
<sequence>MNPFDPVTSKPPWHAGERLLQTHVGMAERMAQIGPKVMRDYMPDQHREFFAQLPFLVMGTVDGQGDPWAGVLEGLPGFAMSPDPHTLRVAAMPDADDPLRAGLGPDQAVGLLGIELHTRRRNRMNGRIAAWDGKRFDVAVAQSFGNCPQYIQTRDFHFSRSPSLRFAAAPRERDGLDDAARALIAASDTFFVASYVDGDERGGRAVDVSHRGGRPGFVRVDDNVLTIPDFSGNRFFNTLGNLVANPRAGLVFIDFARGDVLQLSGRAQVLLDSPEIDTFAGAERLWRVEVQRVVWRPGALALRWQFEAYSPTSLATGQWPAAA</sequence>
<protein>
    <recommendedName>
        <fullName evidence="1">Pyridoxamine 5'-phosphate oxidase N-terminal domain-containing protein</fullName>
    </recommendedName>
</protein>